<dbReference type="AlphaFoldDB" id="G1XCX3"/>
<reference evidence="2 3" key="1">
    <citation type="journal article" date="2011" name="PLoS Pathog.">
        <title>Genomic and proteomic analyses of the fungus Arthrobotrys oligospora provide insights into nematode-trap formation.</title>
        <authorList>
            <person name="Yang J."/>
            <person name="Wang L."/>
            <person name="Ji X."/>
            <person name="Feng Y."/>
            <person name="Li X."/>
            <person name="Zou C."/>
            <person name="Xu J."/>
            <person name="Ren Y."/>
            <person name="Mi Q."/>
            <person name="Wu J."/>
            <person name="Liu S."/>
            <person name="Liu Y."/>
            <person name="Huang X."/>
            <person name="Wang H."/>
            <person name="Niu X."/>
            <person name="Li J."/>
            <person name="Liang L."/>
            <person name="Luo Y."/>
            <person name="Ji K."/>
            <person name="Zhou W."/>
            <person name="Yu Z."/>
            <person name="Li G."/>
            <person name="Liu Y."/>
            <person name="Li L."/>
            <person name="Qiao M."/>
            <person name="Feng L."/>
            <person name="Zhang K.-Q."/>
        </authorList>
    </citation>
    <scope>NUCLEOTIDE SEQUENCE [LARGE SCALE GENOMIC DNA]</scope>
    <source>
        <strain evidence="3">ATCC 24927 / CBS 115.81 / DSM 1491</strain>
    </source>
</reference>
<dbReference type="Proteomes" id="UP000008784">
    <property type="component" value="Unassembled WGS sequence"/>
</dbReference>
<dbReference type="HOGENOM" id="CLU_2170471_0_0_1"/>
<proteinExistence type="predicted"/>
<dbReference type="GeneID" id="22893378"/>
<dbReference type="InParanoid" id="G1XCX3"/>
<feature type="region of interest" description="Disordered" evidence="1">
    <location>
        <begin position="67"/>
        <end position="110"/>
    </location>
</feature>
<sequence>MSLPSSKDSNGLLCMDSSEGRGNENIAAIYGIHLKHKMSETNLRSRRIMGLEGVSITKKTLLQKAKSEKLGRESLRRIETGNSKDSWSCGRSSLTKEEMPQPRFNLNRDG</sequence>
<accession>G1XCX3</accession>
<organism evidence="2 3">
    <name type="scientific">Arthrobotrys oligospora (strain ATCC 24927 / CBS 115.81 / DSM 1491)</name>
    <name type="common">Nematode-trapping fungus</name>
    <name type="synonym">Didymozoophaga oligospora</name>
    <dbReference type="NCBI Taxonomy" id="756982"/>
    <lineage>
        <taxon>Eukaryota</taxon>
        <taxon>Fungi</taxon>
        <taxon>Dikarya</taxon>
        <taxon>Ascomycota</taxon>
        <taxon>Pezizomycotina</taxon>
        <taxon>Orbiliomycetes</taxon>
        <taxon>Orbiliales</taxon>
        <taxon>Orbiliaceae</taxon>
        <taxon>Orbilia</taxon>
        <taxon>Orbilia oligospora</taxon>
    </lineage>
</organism>
<gene>
    <name evidence="2" type="ORF">AOL_s00079g293</name>
</gene>
<evidence type="ECO:0000313" key="3">
    <source>
        <dbReference type="Proteomes" id="UP000008784"/>
    </source>
</evidence>
<feature type="compositionally biased region" description="Basic and acidic residues" evidence="1">
    <location>
        <begin position="67"/>
        <end position="79"/>
    </location>
</feature>
<protein>
    <submittedName>
        <fullName evidence="2">Uncharacterized protein</fullName>
    </submittedName>
</protein>
<feature type="compositionally biased region" description="Polar residues" evidence="1">
    <location>
        <begin position="80"/>
        <end position="93"/>
    </location>
</feature>
<evidence type="ECO:0000313" key="2">
    <source>
        <dbReference type="EMBL" id="EGX49072.1"/>
    </source>
</evidence>
<keyword evidence="3" id="KW-1185">Reference proteome</keyword>
<comment type="caution">
    <text evidence="2">The sequence shown here is derived from an EMBL/GenBank/DDBJ whole genome shotgun (WGS) entry which is preliminary data.</text>
</comment>
<dbReference type="EMBL" id="ADOT01000138">
    <property type="protein sequence ID" value="EGX49072.1"/>
    <property type="molecule type" value="Genomic_DNA"/>
</dbReference>
<evidence type="ECO:0000256" key="1">
    <source>
        <dbReference type="SAM" id="MobiDB-lite"/>
    </source>
</evidence>
<dbReference type="RefSeq" id="XP_011122470.1">
    <property type="nucleotide sequence ID" value="XM_011124168.1"/>
</dbReference>
<name>G1XCX3_ARTOA</name>
<feature type="compositionally biased region" description="Basic and acidic residues" evidence="1">
    <location>
        <begin position="94"/>
        <end position="110"/>
    </location>
</feature>